<dbReference type="InterPro" id="IPR017452">
    <property type="entry name" value="GPCR_Rhodpsn_7TM"/>
</dbReference>
<feature type="non-terminal residue" evidence="14">
    <location>
        <position position="315"/>
    </location>
</feature>
<organism evidence="14 15">
    <name type="scientific">Helopsaltes ochotensis</name>
    <name type="common">Middendorff's grasshopper-warbler</name>
    <dbReference type="NCBI Taxonomy" id="3150915"/>
    <lineage>
        <taxon>Eukaryota</taxon>
        <taxon>Metazoa</taxon>
        <taxon>Chordata</taxon>
        <taxon>Craniata</taxon>
        <taxon>Vertebrata</taxon>
        <taxon>Euteleostomi</taxon>
        <taxon>Archelosauria</taxon>
        <taxon>Archosauria</taxon>
        <taxon>Dinosauria</taxon>
        <taxon>Saurischia</taxon>
        <taxon>Theropoda</taxon>
        <taxon>Coelurosauria</taxon>
        <taxon>Aves</taxon>
        <taxon>Neognathae</taxon>
        <taxon>Neoaves</taxon>
        <taxon>Telluraves</taxon>
        <taxon>Australaves</taxon>
        <taxon>Passeriformes</taxon>
        <taxon>Sylvioidea</taxon>
        <taxon>Locustellidae</taxon>
        <taxon>Helopsaltes</taxon>
    </lineage>
</organism>
<dbReference type="InterPro" id="IPR000725">
    <property type="entry name" value="Olfact_rcpt"/>
</dbReference>
<evidence type="ECO:0000256" key="10">
    <source>
        <dbReference type="ARBA" id="ARBA00023224"/>
    </source>
</evidence>
<keyword evidence="5 12" id="KW-0552">Olfaction</keyword>
<dbReference type="GO" id="GO:0004930">
    <property type="term" value="F:G protein-coupled receptor activity"/>
    <property type="evidence" value="ECO:0007669"/>
    <property type="project" value="UniProtKB-KW"/>
</dbReference>
<dbReference type="Pfam" id="PF13853">
    <property type="entry name" value="7tm_4"/>
    <property type="match status" value="1"/>
</dbReference>
<keyword evidence="7 11" id="KW-0297">G-protein coupled receptor</keyword>
<feature type="domain" description="G-protein coupled receptors family 1 profile" evidence="13">
    <location>
        <begin position="41"/>
        <end position="290"/>
    </location>
</feature>
<evidence type="ECO:0000256" key="4">
    <source>
        <dbReference type="ARBA" id="ARBA00022692"/>
    </source>
</evidence>
<evidence type="ECO:0000256" key="7">
    <source>
        <dbReference type="ARBA" id="ARBA00023040"/>
    </source>
</evidence>
<comment type="similarity">
    <text evidence="11">Belongs to the G-protein coupled receptor 1 family.</text>
</comment>
<dbReference type="Proteomes" id="UP000572057">
    <property type="component" value="Unassembled WGS sequence"/>
</dbReference>
<feature type="transmembrane region" description="Helical" evidence="12">
    <location>
        <begin position="240"/>
        <end position="261"/>
    </location>
</feature>
<feature type="transmembrane region" description="Helical" evidence="12">
    <location>
        <begin position="140"/>
        <end position="158"/>
    </location>
</feature>
<dbReference type="CDD" id="cd15224">
    <property type="entry name" value="7tmA_OR6B-like"/>
    <property type="match status" value="1"/>
</dbReference>
<keyword evidence="6 12" id="KW-1133">Transmembrane helix</keyword>
<keyword evidence="9 11" id="KW-0675">Receptor</keyword>
<dbReference type="PANTHER" id="PTHR26452">
    <property type="entry name" value="OLFACTORY RECEPTOR"/>
    <property type="match status" value="1"/>
</dbReference>
<dbReference type="EMBL" id="VXBM01002115">
    <property type="protein sequence ID" value="NXO45323.1"/>
    <property type="molecule type" value="Genomic_DNA"/>
</dbReference>
<comment type="subcellular location">
    <subcellularLocation>
        <location evidence="1 12">Cell membrane</location>
        <topology evidence="1 12">Multi-pass membrane protein</topology>
    </subcellularLocation>
</comment>
<evidence type="ECO:0000256" key="9">
    <source>
        <dbReference type="ARBA" id="ARBA00023170"/>
    </source>
</evidence>
<evidence type="ECO:0000313" key="15">
    <source>
        <dbReference type="Proteomes" id="UP000572057"/>
    </source>
</evidence>
<feature type="transmembrane region" description="Helical" evidence="12">
    <location>
        <begin position="273"/>
        <end position="292"/>
    </location>
</feature>
<feature type="transmembrane region" description="Helical" evidence="12">
    <location>
        <begin position="62"/>
        <end position="87"/>
    </location>
</feature>
<keyword evidence="2 12" id="KW-1003">Cell membrane</keyword>
<feature type="transmembrane region" description="Helical" evidence="12">
    <location>
        <begin position="25"/>
        <end position="50"/>
    </location>
</feature>
<reference evidence="15" key="1">
    <citation type="submission" date="2019-09" db="EMBL/GenBank/DDBJ databases">
        <title>Bird 10,000 Genomes (B10K) Project - Family phase.</title>
        <authorList>
            <person name="Zhang G."/>
        </authorList>
    </citation>
    <scope>NUCLEOTIDE SEQUENCE [LARGE SCALE GENOMIC DNA]</scope>
</reference>
<evidence type="ECO:0000259" key="13">
    <source>
        <dbReference type="PROSITE" id="PS50262"/>
    </source>
</evidence>
<evidence type="ECO:0000256" key="3">
    <source>
        <dbReference type="ARBA" id="ARBA00022606"/>
    </source>
</evidence>
<evidence type="ECO:0000256" key="5">
    <source>
        <dbReference type="ARBA" id="ARBA00022725"/>
    </source>
</evidence>
<evidence type="ECO:0000256" key="11">
    <source>
        <dbReference type="RuleBase" id="RU000688"/>
    </source>
</evidence>
<accession>A0A7L1S7H0</accession>
<keyword evidence="3 12" id="KW-0716">Sensory transduction</keyword>
<evidence type="ECO:0000313" key="14">
    <source>
        <dbReference type="EMBL" id="NXO45323.1"/>
    </source>
</evidence>
<comment type="caution">
    <text evidence="14">The sequence shown here is derived from an EMBL/GenBank/DDBJ whole genome shotgun (WGS) entry which is preliminary data.</text>
</comment>
<evidence type="ECO:0000256" key="2">
    <source>
        <dbReference type="ARBA" id="ARBA00022475"/>
    </source>
</evidence>
<dbReference type="OrthoDB" id="5967130at2759"/>
<keyword evidence="8 12" id="KW-0472">Membrane</keyword>
<dbReference type="AlphaFoldDB" id="A0A7L1S7H0"/>
<keyword evidence="4 11" id="KW-0812">Transmembrane</keyword>
<dbReference type="PRINTS" id="PR00245">
    <property type="entry name" value="OLFACTORYR"/>
</dbReference>
<dbReference type="Gene3D" id="1.20.1070.10">
    <property type="entry name" value="Rhodopsin 7-helix transmembrane proteins"/>
    <property type="match status" value="1"/>
</dbReference>
<evidence type="ECO:0000256" key="8">
    <source>
        <dbReference type="ARBA" id="ARBA00023136"/>
    </source>
</evidence>
<feature type="non-terminal residue" evidence="14">
    <location>
        <position position="1"/>
    </location>
</feature>
<dbReference type="GO" id="GO:0005886">
    <property type="term" value="C:plasma membrane"/>
    <property type="evidence" value="ECO:0007669"/>
    <property type="project" value="UniProtKB-SubCell"/>
</dbReference>
<dbReference type="InterPro" id="IPR000276">
    <property type="entry name" value="GPCR_Rhodpsn"/>
</dbReference>
<evidence type="ECO:0000256" key="12">
    <source>
        <dbReference type="RuleBase" id="RU363047"/>
    </source>
</evidence>
<evidence type="ECO:0000256" key="1">
    <source>
        <dbReference type="ARBA" id="ARBA00004651"/>
    </source>
</evidence>
<proteinExistence type="inferred from homology"/>
<protein>
    <recommendedName>
        <fullName evidence="12">Olfactory receptor</fullName>
    </recommendedName>
</protein>
<dbReference type="PRINTS" id="PR00237">
    <property type="entry name" value="GPCRRHODOPSN"/>
</dbReference>
<gene>
    <name evidence="14" type="primary">Or6b1</name>
    <name evidence="14" type="ORF">LOCOCH_R05866</name>
</gene>
<sequence length="315" mass="35287">MVQENDTHIYEFILLGFPTTAELQALLFVIFLAVYLLTVTENTVIITLIIANHQLHKPMYFFLGHLAFLEACYISVTVPKLLVTFVVRNKSISFAGCMAQLYFFIALVCTECVLLAVMAYDRYAAICTPLHYALTMSQRACVQLATASWLIGFLIAVLKVSFISQLSFCGPGVINHFYCDISPLLNLSCARRRLAEMVDFVAALFNLLIPLSVIIVSYTCIISTILLIPKAQSRRKAFSTCASHLTVVVIFFSATLFMYARPRSVNSRDLNKLVSVIYTIVTPMLNPFIYCLRNQEVKDTLLKVLCGRAALSRVS</sequence>
<name>A0A7L1S7H0_9PASS</name>
<dbReference type="InterPro" id="IPR050516">
    <property type="entry name" value="Olfactory_GPCR"/>
</dbReference>
<dbReference type="FunFam" id="1.20.1070.10:FF:000001">
    <property type="entry name" value="Olfactory receptor"/>
    <property type="match status" value="1"/>
</dbReference>
<feature type="transmembrane region" description="Helical" evidence="12">
    <location>
        <begin position="200"/>
        <end position="228"/>
    </location>
</feature>
<dbReference type="PROSITE" id="PS50262">
    <property type="entry name" value="G_PROTEIN_RECEP_F1_2"/>
    <property type="match status" value="1"/>
</dbReference>
<keyword evidence="15" id="KW-1185">Reference proteome</keyword>
<keyword evidence="10 11" id="KW-0807">Transducer</keyword>
<feature type="transmembrane region" description="Helical" evidence="12">
    <location>
        <begin position="99"/>
        <end position="120"/>
    </location>
</feature>
<dbReference type="GO" id="GO:0004984">
    <property type="term" value="F:olfactory receptor activity"/>
    <property type="evidence" value="ECO:0007669"/>
    <property type="project" value="InterPro"/>
</dbReference>
<dbReference type="SUPFAM" id="SSF81321">
    <property type="entry name" value="Family A G protein-coupled receptor-like"/>
    <property type="match status" value="1"/>
</dbReference>
<dbReference type="PROSITE" id="PS00237">
    <property type="entry name" value="G_PROTEIN_RECEP_F1_1"/>
    <property type="match status" value="1"/>
</dbReference>
<evidence type="ECO:0000256" key="6">
    <source>
        <dbReference type="ARBA" id="ARBA00022989"/>
    </source>
</evidence>